<gene>
    <name evidence="1" type="ORF">BDN72DRAFT_896513</name>
</gene>
<organism evidence="1 2">
    <name type="scientific">Pluteus cervinus</name>
    <dbReference type="NCBI Taxonomy" id="181527"/>
    <lineage>
        <taxon>Eukaryota</taxon>
        <taxon>Fungi</taxon>
        <taxon>Dikarya</taxon>
        <taxon>Basidiomycota</taxon>
        <taxon>Agaricomycotina</taxon>
        <taxon>Agaricomycetes</taxon>
        <taxon>Agaricomycetidae</taxon>
        <taxon>Agaricales</taxon>
        <taxon>Pluteineae</taxon>
        <taxon>Pluteaceae</taxon>
        <taxon>Pluteus</taxon>
    </lineage>
</organism>
<sequence>MSPTITLSTSFLLLLTPVFFFSYFISSFIRLLVLQYLSPLRILNGPPSPSMFMGNLAEMHDQENNNLVARWESLYGSTFVYRGFIGGRRLMTIDPVAVAHVLGHAYDYPKPDFVRDSLATMVGGHDGLLTVEGSTHQRQVPQNIGEFTLDIPHFAENASRANLVPLSGVDPSAISITPSRPCPSYLYFVLISPSRQAPAFSASHIKSLTPIFWAKATELRDIWLHTADSRPGPVPPRIDALSWLARATLDVIGLAGFGYTFNSLISDRDELAEAFSIIFSTARKFRVMTILQVWFPILRRFRRNSTAMTQAQQTMHRIGTGLIEEKKRGFLSEKGVPMSAIDGDKSLLGRDLLSVLIRSNLAAAPSQCMSTEEVLSQISTFLAAGHETTSSAMTWCLYALTQNPKVQRKLRQVLIELDADMEACEGEGGEARQRELTERISRCEYLDWVIRESLRVHAPVTNTMRVCMRDEDEIPVSQCDYGQQGPGGGYLDREGNRRWSIRIKKWDIISIPIQAINKSQALWGEDAQVFRRVISITYF</sequence>
<evidence type="ECO:0000313" key="2">
    <source>
        <dbReference type="Proteomes" id="UP000308600"/>
    </source>
</evidence>
<accession>A0ACD3AZK2</accession>
<evidence type="ECO:0000313" key="1">
    <source>
        <dbReference type="EMBL" id="TFK70387.1"/>
    </source>
</evidence>
<dbReference type="Proteomes" id="UP000308600">
    <property type="component" value="Unassembled WGS sequence"/>
</dbReference>
<dbReference type="EMBL" id="ML208314">
    <property type="protein sequence ID" value="TFK70387.1"/>
    <property type="molecule type" value="Genomic_DNA"/>
</dbReference>
<keyword evidence="2" id="KW-1185">Reference proteome</keyword>
<protein>
    <submittedName>
        <fullName evidence="1">Cytochrome P450</fullName>
    </submittedName>
</protein>
<reference evidence="1 2" key="1">
    <citation type="journal article" date="2019" name="Nat. Ecol. Evol.">
        <title>Megaphylogeny resolves global patterns of mushroom evolution.</title>
        <authorList>
            <person name="Varga T."/>
            <person name="Krizsan K."/>
            <person name="Foldi C."/>
            <person name="Dima B."/>
            <person name="Sanchez-Garcia M."/>
            <person name="Sanchez-Ramirez S."/>
            <person name="Szollosi G.J."/>
            <person name="Szarkandi J.G."/>
            <person name="Papp V."/>
            <person name="Albert L."/>
            <person name="Andreopoulos W."/>
            <person name="Angelini C."/>
            <person name="Antonin V."/>
            <person name="Barry K.W."/>
            <person name="Bougher N.L."/>
            <person name="Buchanan P."/>
            <person name="Buyck B."/>
            <person name="Bense V."/>
            <person name="Catcheside P."/>
            <person name="Chovatia M."/>
            <person name="Cooper J."/>
            <person name="Damon W."/>
            <person name="Desjardin D."/>
            <person name="Finy P."/>
            <person name="Geml J."/>
            <person name="Haridas S."/>
            <person name="Hughes K."/>
            <person name="Justo A."/>
            <person name="Karasinski D."/>
            <person name="Kautmanova I."/>
            <person name="Kiss B."/>
            <person name="Kocsube S."/>
            <person name="Kotiranta H."/>
            <person name="LaButti K.M."/>
            <person name="Lechner B.E."/>
            <person name="Liimatainen K."/>
            <person name="Lipzen A."/>
            <person name="Lukacs Z."/>
            <person name="Mihaltcheva S."/>
            <person name="Morgado L.N."/>
            <person name="Niskanen T."/>
            <person name="Noordeloos M.E."/>
            <person name="Ohm R.A."/>
            <person name="Ortiz-Santana B."/>
            <person name="Ovrebo C."/>
            <person name="Racz N."/>
            <person name="Riley R."/>
            <person name="Savchenko A."/>
            <person name="Shiryaev A."/>
            <person name="Soop K."/>
            <person name="Spirin V."/>
            <person name="Szebenyi C."/>
            <person name="Tomsovsky M."/>
            <person name="Tulloss R.E."/>
            <person name="Uehling J."/>
            <person name="Grigoriev I.V."/>
            <person name="Vagvolgyi C."/>
            <person name="Papp T."/>
            <person name="Martin F.M."/>
            <person name="Miettinen O."/>
            <person name="Hibbett D.S."/>
            <person name="Nagy L.G."/>
        </authorList>
    </citation>
    <scope>NUCLEOTIDE SEQUENCE [LARGE SCALE GENOMIC DNA]</scope>
    <source>
        <strain evidence="1 2">NL-1719</strain>
    </source>
</reference>
<proteinExistence type="predicted"/>
<name>A0ACD3AZK2_9AGAR</name>